<dbReference type="OrthoDB" id="1996968at2759"/>
<organism evidence="2 3">
    <name type="scientific">Ceratopteris richardii</name>
    <name type="common">Triangle waterfern</name>
    <dbReference type="NCBI Taxonomy" id="49495"/>
    <lineage>
        <taxon>Eukaryota</taxon>
        <taxon>Viridiplantae</taxon>
        <taxon>Streptophyta</taxon>
        <taxon>Embryophyta</taxon>
        <taxon>Tracheophyta</taxon>
        <taxon>Polypodiopsida</taxon>
        <taxon>Polypodiidae</taxon>
        <taxon>Polypodiales</taxon>
        <taxon>Pteridineae</taxon>
        <taxon>Pteridaceae</taxon>
        <taxon>Parkerioideae</taxon>
        <taxon>Ceratopteris</taxon>
    </lineage>
</organism>
<proteinExistence type="predicted"/>
<dbReference type="OMA" id="MMRALMA"/>
<dbReference type="Gene3D" id="1.20.5.170">
    <property type="match status" value="1"/>
</dbReference>
<accession>A0A8T2Q163</accession>
<protein>
    <submittedName>
        <fullName evidence="2">Uncharacterized protein</fullName>
    </submittedName>
</protein>
<feature type="region of interest" description="Disordered" evidence="1">
    <location>
        <begin position="197"/>
        <end position="221"/>
    </location>
</feature>
<evidence type="ECO:0000256" key="1">
    <source>
        <dbReference type="SAM" id="MobiDB-lite"/>
    </source>
</evidence>
<comment type="caution">
    <text evidence="2">The sequence shown here is derived from an EMBL/GenBank/DDBJ whole genome shotgun (WGS) entry which is preliminary data.</text>
</comment>
<dbReference type="EMBL" id="CM035444">
    <property type="protein sequence ID" value="KAH7277602.1"/>
    <property type="molecule type" value="Genomic_DNA"/>
</dbReference>
<gene>
    <name evidence="2" type="ORF">KP509_39G058800</name>
</gene>
<feature type="compositionally biased region" description="Polar residues" evidence="1">
    <location>
        <begin position="17"/>
        <end position="29"/>
    </location>
</feature>
<dbReference type="Proteomes" id="UP000825935">
    <property type="component" value="Chromosome 39"/>
</dbReference>
<sequence>MSANAVTAIIPEGNVGTGTESSPRQSVSNAAIAENATPSPATSRTTSATPSIEPSLPMGGAASDGPRTIVAPQRCQDEEPWSLVIKALMQSIMSIQPPSMCGITLLAAFRPVIDGFNSARMESKRWKDRAQATMVEHFKQHKELKDYNSKLQDELRDVKHSHVDHEASMRELASQHYNAKLSVEALEKKVAEAEAEMRSVKEAHDQEVRDRKTDAEGMSKTAEEAKATLEKLREEGRRKVNSLRAEFENKIKGLAETKAVLEGNLASTTDKHTELEKELQNKTRSVSELEESVRNLAARNQELQNTITRLQRYPYMRNY</sequence>
<reference evidence="2" key="1">
    <citation type="submission" date="2021-08" db="EMBL/GenBank/DDBJ databases">
        <title>WGS assembly of Ceratopteris richardii.</title>
        <authorList>
            <person name="Marchant D.B."/>
            <person name="Chen G."/>
            <person name="Jenkins J."/>
            <person name="Shu S."/>
            <person name="Leebens-Mack J."/>
            <person name="Grimwood J."/>
            <person name="Schmutz J."/>
            <person name="Soltis P."/>
            <person name="Soltis D."/>
            <person name="Chen Z.-H."/>
        </authorList>
    </citation>
    <scope>NUCLEOTIDE SEQUENCE</scope>
    <source>
        <strain evidence="2">Whitten #5841</strain>
        <tissue evidence="2">Leaf</tissue>
    </source>
</reference>
<evidence type="ECO:0000313" key="2">
    <source>
        <dbReference type="EMBL" id="KAH7277602.1"/>
    </source>
</evidence>
<feature type="region of interest" description="Disordered" evidence="1">
    <location>
        <begin position="1"/>
        <end position="68"/>
    </location>
</feature>
<evidence type="ECO:0000313" key="3">
    <source>
        <dbReference type="Proteomes" id="UP000825935"/>
    </source>
</evidence>
<name>A0A8T2Q163_CERRI</name>
<feature type="compositionally biased region" description="Low complexity" evidence="1">
    <location>
        <begin position="36"/>
        <end position="51"/>
    </location>
</feature>
<dbReference type="AlphaFoldDB" id="A0A8T2Q163"/>
<keyword evidence="3" id="KW-1185">Reference proteome</keyword>